<dbReference type="InterPro" id="IPR000515">
    <property type="entry name" value="MetI-like"/>
</dbReference>
<keyword evidence="4" id="KW-0997">Cell inner membrane</keyword>
<reference evidence="10 11" key="1">
    <citation type="submission" date="2015-07" db="EMBL/GenBank/DDBJ databases">
        <title>Whole genome sequence of Herpetosiphon geysericola DSM 7119.</title>
        <authorList>
            <person name="Hemp J."/>
            <person name="Ward L.M."/>
            <person name="Pace L.A."/>
            <person name="Fischer W.W."/>
        </authorList>
    </citation>
    <scope>NUCLEOTIDE SEQUENCE [LARGE SCALE GENOMIC DNA]</scope>
    <source>
        <strain evidence="10 11">DSM 7119</strain>
    </source>
</reference>
<feature type="transmembrane region" description="Helical" evidence="8">
    <location>
        <begin position="372"/>
        <end position="393"/>
    </location>
</feature>
<dbReference type="Pfam" id="PF00528">
    <property type="entry name" value="BPD_transp_1"/>
    <property type="match status" value="2"/>
</dbReference>
<dbReference type="Gene3D" id="1.10.3720.10">
    <property type="entry name" value="MetI-like"/>
    <property type="match status" value="2"/>
</dbReference>
<evidence type="ECO:0000259" key="9">
    <source>
        <dbReference type="PROSITE" id="PS50928"/>
    </source>
</evidence>
<keyword evidence="7 8" id="KW-0472">Membrane</keyword>
<evidence type="ECO:0000256" key="4">
    <source>
        <dbReference type="ARBA" id="ARBA00022519"/>
    </source>
</evidence>
<keyword evidence="3" id="KW-1003">Cell membrane</keyword>
<evidence type="ECO:0000256" key="3">
    <source>
        <dbReference type="ARBA" id="ARBA00022475"/>
    </source>
</evidence>
<evidence type="ECO:0000313" key="10">
    <source>
        <dbReference type="EMBL" id="KPL90137.1"/>
    </source>
</evidence>
<dbReference type="PANTHER" id="PTHR43357">
    <property type="entry name" value="INNER MEMBRANE ABC TRANSPORTER PERMEASE PROTEIN YDCV"/>
    <property type="match status" value="1"/>
</dbReference>
<keyword evidence="11" id="KW-1185">Reference proteome</keyword>
<comment type="similarity">
    <text evidence="8">Belongs to the binding-protein-dependent transport system permease family.</text>
</comment>
<feature type="transmembrane region" description="Helical" evidence="8">
    <location>
        <begin position="14"/>
        <end position="38"/>
    </location>
</feature>
<keyword evidence="2 8" id="KW-0813">Transport</keyword>
<evidence type="ECO:0000313" key="11">
    <source>
        <dbReference type="Proteomes" id="UP000050277"/>
    </source>
</evidence>
<evidence type="ECO:0000256" key="2">
    <source>
        <dbReference type="ARBA" id="ARBA00022448"/>
    </source>
</evidence>
<dbReference type="PATRIC" id="fig|70996.4.peg.821"/>
<evidence type="ECO:0000256" key="8">
    <source>
        <dbReference type="RuleBase" id="RU363032"/>
    </source>
</evidence>
<feature type="transmembrane region" description="Helical" evidence="8">
    <location>
        <begin position="242"/>
        <end position="264"/>
    </location>
</feature>
<comment type="subcellular location">
    <subcellularLocation>
        <location evidence="1">Cell inner membrane</location>
        <topology evidence="1">Multi-pass membrane protein</topology>
    </subcellularLocation>
    <subcellularLocation>
        <location evidence="8">Cell membrane</location>
        <topology evidence="8">Multi-pass membrane protein</topology>
    </subcellularLocation>
</comment>
<name>A0A0P6YDJ1_9CHLR</name>
<feature type="transmembrane region" description="Helical" evidence="8">
    <location>
        <begin position="294"/>
        <end position="319"/>
    </location>
</feature>
<evidence type="ECO:0000256" key="7">
    <source>
        <dbReference type="ARBA" id="ARBA00023136"/>
    </source>
</evidence>
<dbReference type="STRING" id="70996.SE18_07960"/>
<dbReference type="OrthoDB" id="9776648at2"/>
<dbReference type="PROSITE" id="PS50928">
    <property type="entry name" value="ABC_TM1"/>
    <property type="match status" value="2"/>
</dbReference>
<dbReference type="InterPro" id="IPR035906">
    <property type="entry name" value="MetI-like_sf"/>
</dbReference>
<comment type="caution">
    <text evidence="10">The sequence shown here is derived from an EMBL/GenBank/DDBJ whole genome shotgun (WGS) entry which is preliminary data.</text>
</comment>
<dbReference type="CDD" id="cd06261">
    <property type="entry name" value="TM_PBP2"/>
    <property type="match status" value="2"/>
</dbReference>
<dbReference type="GO" id="GO:0055085">
    <property type="term" value="P:transmembrane transport"/>
    <property type="evidence" value="ECO:0007669"/>
    <property type="project" value="InterPro"/>
</dbReference>
<feature type="transmembrane region" description="Helical" evidence="8">
    <location>
        <begin position="339"/>
        <end position="360"/>
    </location>
</feature>
<feature type="domain" description="ABC transmembrane type-1" evidence="9">
    <location>
        <begin position="61"/>
        <end position="260"/>
    </location>
</feature>
<organism evidence="10 11">
    <name type="scientific">Herpetosiphon geysericola</name>
    <dbReference type="NCBI Taxonomy" id="70996"/>
    <lineage>
        <taxon>Bacteria</taxon>
        <taxon>Bacillati</taxon>
        <taxon>Chloroflexota</taxon>
        <taxon>Chloroflexia</taxon>
        <taxon>Herpetosiphonales</taxon>
        <taxon>Herpetosiphonaceae</taxon>
        <taxon>Herpetosiphon</taxon>
    </lineage>
</organism>
<dbReference type="AlphaFoldDB" id="A0A0P6YDJ1"/>
<protein>
    <submittedName>
        <fullName evidence="10">Iron ABC transporter permease</fullName>
    </submittedName>
</protein>
<feature type="transmembrane region" description="Helical" evidence="8">
    <location>
        <begin position="141"/>
        <end position="161"/>
    </location>
</feature>
<dbReference type="Proteomes" id="UP000050277">
    <property type="component" value="Unassembled WGS sequence"/>
</dbReference>
<feature type="transmembrane region" description="Helical" evidence="8">
    <location>
        <begin position="399"/>
        <end position="416"/>
    </location>
</feature>
<keyword evidence="5 8" id="KW-0812">Transmembrane</keyword>
<dbReference type="PANTHER" id="PTHR43357:SF3">
    <property type="entry name" value="FE(3+)-TRANSPORT SYSTEM PERMEASE PROTEIN FBPB 2"/>
    <property type="match status" value="1"/>
</dbReference>
<evidence type="ECO:0000256" key="1">
    <source>
        <dbReference type="ARBA" id="ARBA00004429"/>
    </source>
</evidence>
<gene>
    <name evidence="10" type="ORF">SE18_07960</name>
</gene>
<dbReference type="SUPFAM" id="SSF161098">
    <property type="entry name" value="MetI-like"/>
    <property type="match status" value="2"/>
</dbReference>
<accession>A0A0P6YDJ1</accession>
<feature type="transmembrane region" description="Helical" evidence="8">
    <location>
        <begin position="96"/>
        <end position="121"/>
    </location>
</feature>
<feature type="transmembrane region" description="Helical" evidence="8">
    <location>
        <begin position="448"/>
        <end position="470"/>
    </location>
</feature>
<feature type="domain" description="ABC transmembrane type-1" evidence="9">
    <location>
        <begin position="334"/>
        <end position="524"/>
    </location>
</feature>
<feature type="transmembrane region" description="Helical" evidence="8">
    <location>
        <begin position="200"/>
        <end position="222"/>
    </location>
</feature>
<dbReference type="GO" id="GO:0005886">
    <property type="term" value="C:plasma membrane"/>
    <property type="evidence" value="ECO:0007669"/>
    <property type="project" value="UniProtKB-SubCell"/>
</dbReference>
<dbReference type="RefSeq" id="WP_054533903.1">
    <property type="nucleotide sequence ID" value="NZ_LGKP01000013.1"/>
</dbReference>
<sequence>MVFKRLQLTRPRRWPALILTISAGLIALIMVLPLGYLLLRTSEAGTAAWAQLQRPSTLRVFTGSALLAITVTAGSLLIGLPLAWLTTRTNLPGARIWLSLIMLPMAIPSYIGAWAIIAVLGPRGLVQQWLEPLGIERLPEIYGFWGAAGALMLFGYPYIVLNVRVALRKLDPALEEAARSLGQRSGQIFWRITLPQLRPALAAGSLLVVLYALSDFGAVSLLRYSSFTRAIYLQYRSSFDRTGAAVLSLLLVGLACGLLAAEALSRGRARYYRSSAGVSRQANVIELGRWRWPALIFCAVVVLFAVVLPVVAIGAWLIIGIRSGQAWNLQLADFGNSLLAASLAALVTIMLAFPVVFLAVRYPSRLTSLIERATYVGYALPGIVVALALVFWGANYLPWAYQTLGLLILAYAVRFLPQAIGSLRTSLLQINPRLEEAGRSLGQTPWRVVLSITLPLLRPGIISGAALVFLSTLKELPATLLLGPTGFHTLATDIWNNTTELRFSQTALPALLLMLAACGSLALLLANERKT</sequence>
<feature type="transmembrane region" description="Helical" evidence="8">
    <location>
        <begin position="507"/>
        <end position="526"/>
    </location>
</feature>
<evidence type="ECO:0000256" key="6">
    <source>
        <dbReference type="ARBA" id="ARBA00022989"/>
    </source>
</evidence>
<feature type="transmembrane region" description="Helical" evidence="8">
    <location>
        <begin position="58"/>
        <end position="84"/>
    </location>
</feature>
<keyword evidence="6 8" id="KW-1133">Transmembrane helix</keyword>
<dbReference type="EMBL" id="LGKP01000013">
    <property type="protein sequence ID" value="KPL90137.1"/>
    <property type="molecule type" value="Genomic_DNA"/>
</dbReference>
<proteinExistence type="inferred from homology"/>
<evidence type="ECO:0000256" key="5">
    <source>
        <dbReference type="ARBA" id="ARBA00022692"/>
    </source>
</evidence>